<dbReference type="SUPFAM" id="SSF47473">
    <property type="entry name" value="EF-hand"/>
    <property type="match status" value="1"/>
</dbReference>
<protein>
    <recommendedName>
        <fullName evidence="3">EF-hand domain-containing protein</fullName>
    </recommendedName>
</protein>
<keyword evidence="5" id="KW-1185">Reference proteome</keyword>
<comment type="caution">
    <text evidence="4">The sequence shown here is derived from an EMBL/GenBank/DDBJ whole genome shotgun (WGS) entry which is preliminary data.</text>
</comment>
<sequence length="164" mass="18666">MSSTETKQPRSKAKNELTDDQRAEIEEAFRLLDIDGDGLITTHDIKIALRSIGFEPTKKEILHMISDADSTADGVINLPLFIKMMTKKREEMNPDEEIKRAYHLFAEAESRGISAADIKRVSLELGENLTDEEIRDIIEEVDRDGDGVISLDEFMFVMRKTSMF</sequence>
<dbReference type="InterPro" id="IPR011992">
    <property type="entry name" value="EF-hand-dom_pair"/>
</dbReference>
<feature type="domain" description="EF-hand" evidence="3">
    <location>
        <begin position="129"/>
        <end position="164"/>
    </location>
</feature>
<name>A0ABR2IPQ5_9EUKA</name>
<dbReference type="SMART" id="SM00054">
    <property type="entry name" value="EFh"/>
    <property type="match status" value="3"/>
</dbReference>
<evidence type="ECO:0000313" key="4">
    <source>
        <dbReference type="EMBL" id="KAK8866899.1"/>
    </source>
</evidence>
<dbReference type="InterPro" id="IPR018247">
    <property type="entry name" value="EF_Hand_1_Ca_BS"/>
</dbReference>
<evidence type="ECO:0000313" key="5">
    <source>
        <dbReference type="Proteomes" id="UP001470230"/>
    </source>
</evidence>
<reference evidence="4 5" key="1">
    <citation type="submission" date="2024-04" db="EMBL/GenBank/DDBJ databases">
        <title>Tritrichomonas musculus Genome.</title>
        <authorList>
            <person name="Alves-Ferreira E."/>
            <person name="Grigg M."/>
            <person name="Lorenzi H."/>
            <person name="Galac M."/>
        </authorList>
    </citation>
    <scope>NUCLEOTIDE SEQUENCE [LARGE SCALE GENOMIC DNA]</scope>
    <source>
        <strain evidence="4 5">EAF2021</strain>
    </source>
</reference>
<dbReference type="PROSITE" id="PS00018">
    <property type="entry name" value="EF_HAND_1"/>
    <property type="match status" value="2"/>
</dbReference>
<dbReference type="EMBL" id="JAPFFF010000015">
    <property type="protein sequence ID" value="KAK8866899.1"/>
    <property type="molecule type" value="Genomic_DNA"/>
</dbReference>
<gene>
    <name evidence="4" type="ORF">M9Y10_009867</name>
</gene>
<dbReference type="PANTHER" id="PTHR23048:SF59">
    <property type="entry name" value="EF-HAND SUPERFAMILY PROTEIN"/>
    <property type="match status" value="1"/>
</dbReference>
<dbReference type="PANTHER" id="PTHR23048">
    <property type="entry name" value="MYOSIN LIGHT CHAIN 1, 3"/>
    <property type="match status" value="1"/>
</dbReference>
<organism evidence="4 5">
    <name type="scientific">Tritrichomonas musculus</name>
    <dbReference type="NCBI Taxonomy" id="1915356"/>
    <lineage>
        <taxon>Eukaryota</taxon>
        <taxon>Metamonada</taxon>
        <taxon>Parabasalia</taxon>
        <taxon>Tritrichomonadida</taxon>
        <taxon>Tritrichomonadidae</taxon>
        <taxon>Tritrichomonas</taxon>
    </lineage>
</organism>
<accession>A0ABR2IPQ5</accession>
<feature type="domain" description="EF-hand" evidence="3">
    <location>
        <begin position="20"/>
        <end position="55"/>
    </location>
</feature>
<dbReference type="CDD" id="cd00051">
    <property type="entry name" value="EFh"/>
    <property type="match status" value="2"/>
</dbReference>
<dbReference type="Pfam" id="PF13499">
    <property type="entry name" value="EF-hand_7"/>
    <property type="match status" value="2"/>
</dbReference>
<dbReference type="InterPro" id="IPR002048">
    <property type="entry name" value="EF_hand_dom"/>
</dbReference>
<dbReference type="InterPro" id="IPR050230">
    <property type="entry name" value="CALM/Myosin/TropC-like"/>
</dbReference>
<keyword evidence="1" id="KW-0677">Repeat</keyword>
<evidence type="ECO:0000259" key="3">
    <source>
        <dbReference type="PROSITE" id="PS50222"/>
    </source>
</evidence>
<dbReference type="Proteomes" id="UP001470230">
    <property type="component" value="Unassembled WGS sequence"/>
</dbReference>
<dbReference type="Gene3D" id="1.10.238.10">
    <property type="entry name" value="EF-hand"/>
    <property type="match status" value="2"/>
</dbReference>
<dbReference type="PROSITE" id="PS50222">
    <property type="entry name" value="EF_HAND_2"/>
    <property type="match status" value="2"/>
</dbReference>
<evidence type="ECO:0000256" key="1">
    <source>
        <dbReference type="ARBA" id="ARBA00022737"/>
    </source>
</evidence>
<keyword evidence="2" id="KW-0106">Calcium</keyword>
<evidence type="ECO:0000256" key="2">
    <source>
        <dbReference type="ARBA" id="ARBA00022837"/>
    </source>
</evidence>
<proteinExistence type="predicted"/>